<dbReference type="EMBL" id="CP000976">
    <property type="protein sequence ID" value="ACH93098.1"/>
    <property type="molecule type" value="Genomic_DNA"/>
</dbReference>
<evidence type="ECO:0000313" key="2">
    <source>
        <dbReference type="Proteomes" id="UP000000611"/>
    </source>
</evidence>
<dbReference type="OrthoDB" id="350733at2"/>
<accession>B5RLL3</accession>
<reference evidence="1 2" key="1">
    <citation type="journal article" date="2008" name="PLoS Genet.">
        <title>The genome of Borrelia recurrentis, the agent of deadly louse-borne relapsing fever, is a degraded subset of tick-borne Borrelia duttonii.</title>
        <authorList>
            <person name="Lescot M."/>
            <person name="Audic S."/>
            <person name="Robert C."/>
            <person name="Nguyen T.T."/>
            <person name="Blanc G."/>
            <person name="Cutler S.J."/>
            <person name="Wincker P."/>
            <person name="Couloux A."/>
            <person name="Claverie J.-M."/>
            <person name="Raoult D."/>
            <person name="Drancourt M."/>
        </authorList>
    </citation>
    <scope>NUCLEOTIDE SEQUENCE [LARGE SCALE GENOMIC DNA]</scope>
    <source>
        <strain evidence="1 2">Ly</strain>
    </source>
</reference>
<sequence length="97" mass="11422">MYRVEIISNFSLEFDFHECITSIEEELGEVIYYSKVYNVKGKGTKGERQGNEVWPEENFIFIVYTDKLIIVEKLKNITEILDKKYPTEGIKFFVIGN</sequence>
<evidence type="ECO:0000313" key="1">
    <source>
        <dbReference type="EMBL" id="ACH93098.1"/>
    </source>
</evidence>
<dbReference type="NCBIfam" id="NF045581">
    <property type="entry name" value="PG0541_fam"/>
    <property type="match status" value="1"/>
</dbReference>
<dbReference type="RefSeq" id="WP_012537910.1">
    <property type="nucleotide sequence ID" value="NC_011229.1"/>
</dbReference>
<proteinExistence type="predicted"/>
<dbReference type="STRING" id="412419.BDU_142"/>
<protein>
    <submittedName>
        <fullName evidence="1">Uncharacterized conserved protein</fullName>
    </submittedName>
</protein>
<dbReference type="eggNOG" id="ENOG50334VX">
    <property type="taxonomic scope" value="Bacteria"/>
</dbReference>
<dbReference type="HOGENOM" id="CLU_159798_0_0_12"/>
<organism evidence="1 2">
    <name type="scientific">Borrelia duttonii (strain Ly)</name>
    <dbReference type="NCBI Taxonomy" id="412419"/>
    <lineage>
        <taxon>Bacteria</taxon>
        <taxon>Pseudomonadati</taxon>
        <taxon>Spirochaetota</taxon>
        <taxon>Spirochaetia</taxon>
        <taxon>Spirochaetales</taxon>
        <taxon>Borreliaceae</taxon>
        <taxon>Borrelia</taxon>
    </lineage>
</organism>
<dbReference type="AlphaFoldDB" id="B5RLL3"/>
<dbReference type="Proteomes" id="UP000000611">
    <property type="component" value="Chromosome"/>
</dbReference>
<gene>
    <name evidence="1" type="ordered locus">BDU_142</name>
</gene>
<dbReference type="InterPro" id="IPR015867">
    <property type="entry name" value="N-reg_PII/ATP_PRibTrfase_C"/>
</dbReference>
<dbReference type="Gene3D" id="3.30.70.120">
    <property type="match status" value="1"/>
</dbReference>
<name>B5RLL3_BORDL</name>
<keyword evidence="2" id="KW-1185">Reference proteome</keyword>
<dbReference type="KEGG" id="bdu:BDU_142"/>